<dbReference type="InterPro" id="IPR011105">
    <property type="entry name" value="Cell_wall_hydrolase_SleB"/>
</dbReference>
<evidence type="ECO:0000256" key="1">
    <source>
        <dbReference type="SAM" id="SignalP"/>
    </source>
</evidence>
<dbReference type="RefSeq" id="WP_379537385.1">
    <property type="nucleotide sequence ID" value="NZ_JBHSDR010000003.1"/>
</dbReference>
<evidence type="ECO:0000259" key="2">
    <source>
        <dbReference type="Pfam" id="PF07486"/>
    </source>
</evidence>
<dbReference type="GO" id="GO:0016787">
    <property type="term" value="F:hydrolase activity"/>
    <property type="evidence" value="ECO:0007669"/>
    <property type="project" value="UniProtKB-KW"/>
</dbReference>
<feature type="domain" description="Cell wall hydrolase SleB" evidence="2">
    <location>
        <begin position="117"/>
        <end position="219"/>
    </location>
</feature>
<feature type="chain" id="PRO_5045809681" evidence="1">
    <location>
        <begin position="25"/>
        <end position="220"/>
    </location>
</feature>
<evidence type="ECO:0000313" key="3">
    <source>
        <dbReference type="EMBL" id="MFC4293907.1"/>
    </source>
</evidence>
<name>A0ABV8RKR7_9SPHN</name>
<feature type="signal peptide" evidence="1">
    <location>
        <begin position="1"/>
        <end position="24"/>
    </location>
</feature>
<keyword evidence="4" id="KW-1185">Reference proteome</keyword>
<gene>
    <name evidence="3" type="ORF">ACFO0A_02415</name>
</gene>
<dbReference type="Proteomes" id="UP001595828">
    <property type="component" value="Unassembled WGS sequence"/>
</dbReference>
<dbReference type="InterPro" id="IPR042047">
    <property type="entry name" value="SleB_dom1"/>
</dbReference>
<dbReference type="Gene3D" id="1.10.10.2520">
    <property type="entry name" value="Cell wall hydrolase SleB, domain 1"/>
    <property type="match status" value="1"/>
</dbReference>
<dbReference type="Pfam" id="PF07486">
    <property type="entry name" value="Hydrolase_2"/>
    <property type="match status" value="1"/>
</dbReference>
<keyword evidence="3" id="KW-0378">Hydrolase</keyword>
<reference evidence="4" key="1">
    <citation type="journal article" date="2019" name="Int. J. Syst. Evol. Microbiol.">
        <title>The Global Catalogue of Microorganisms (GCM) 10K type strain sequencing project: providing services to taxonomists for standard genome sequencing and annotation.</title>
        <authorList>
            <consortium name="The Broad Institute Genomics Platform"/>
            <consortium name="The Broad Institute Genome Sequencing Center for Infectious Disease"/>
            <person name="Wu L."/>
            <person name="Ma J."/>
        </authorList>
    </citation>
    <scope>NUCLEOTIDE SEQUENCE [LARGE SCALE GENOMIC DNA]</scope>
    <source>
        <strain evidence="4">CGMCC 1.12989</strain>
    </source>
</reference>
<proteinExistence type="predicted"/>
<dbReference type="EMBL" id="JBHSDR010000003">
    <property type="protein sequence ID" value="MFC4293907.1"/>
    <property type="molecule type" value="Genomic_DNA"/>
</dbReference>
<comment type="caution">
    <text evidence="3">The sequence shown here is derived from an EMBL/GenBank/DDBJ whole genome shotgun (WGS) entry which is preliminary data.</text>
</comment>
<keyword evidence="1" id="KW-0732">Signal</keyword>
<accession>A0ABV8RKR7</accession>
<evidence type="ECO:0000313" key="4">
    <source>
        <dbReference type="Proteomes" id="UP001595828"/>
    </source>
</evidence>
<organism evidence="3 4">
    <name type="scientific">Novosphingobium tardum</name>
    <dbReference type="NCBI Taxonomy" id="1538021"/>
    <lineage>
        <taxon>Bacteria</taxon>
        <taxon>Pseudomonadati</taxon>
        <taxon>Pseudomonadota</taxon>
        <taxon>Alphaproteobacteria</taxon>
        <taxon>Sphingomonadales</taxon>
        <taxon>Sphingomonadaceae</taxon>
        <taxon>Novosphingobium</taxon>
    </lineage>
</organism>
<sequence length="220" mass="23334">MSNKLRLASGIAVAATFLSTLISADGSGASAQTLPNRPLATVTQPAPQAPQFVAQPVVQAVAAAPAEAAVLDSSDDDNSAAVDADTLAELIAAQPVPEHLSDELNCLAGAIYFESKGESLEGQLAVGRVIIARSRSGRFPASYCGVVYQQSQFSFVRGHSMPAIDKSGRNWKLAAKIAQIADDGSWKSPVEGALFFHAARVSPNWRLKRMARVDNHVFYR</sequence>
<protein>
    <submittedName>
        <fullName evidence="3">Cell wall hydrolase</fullName>
    </submittedName>
</protein>